<evidence type="ECO:0000313" key="3">
    <source>
        <dbReference type="EMBL" id="CAB3244455.1"/>
    </source>
</evidence>
<proteinExistence type="evidence at transcript level"/>
<dbReference type="PANTHER" id="PTHR31214:SF2">
    <property type="entry name" value="PROTEIN FAM221A"/>
    <property type="match status" value="1"/>
</dbReference>
<accession>A0A6F9DBU6</accession>
<comment type="similarity">
    <text evidence="1">Belongs to the FAM221 family.</text>
</comment>
<sequence length="264" mass="29831">MDNRVHLKLDRSAASAVDAYFEYRNIVGDDDNGKLFTPEEYENYKKTVLPQRMKNRLYTSWTNTQGIDCKLIGPETMCFCQHRYKQHQTDFKNPAGITQSKLKCKNQGCTCSGYNYVPKNGNQPLRCHCKHLSNDHSHKGPYPCHYRGCKCGEFTTSFRCGCGDLASAHTLIIETRDERVKRGHPVANYEPPYAAMGGLTGMSSLIDGYMRLDDSGIGAPSREFLEQPSSSRKVSTPINVDLVDIQPSCSKMKPKKFKQPPWNS</sequence>
<reference evidence="3" key="1">
    <citation type="submission" date="2020-04" db="EMBL/GenBank/DDBJ databases">
        <authorList>
            <person name="Neveu A P."/>
        </authorList>
    </citation>
    <scope>NUCLEOTIDE SEQUENCE</scope>
    <source>
        <tissue evidence="3">Whole embryo</tissue>
    </source>
</reference>
<dbReference type="PANTHER" id="PTHR31214">
    <property type="entry name" value="PROTEIN FAM221A-RELATED"/>
    <property type="match status" value="1"/>
</dbReference>
<dbReference type="InterPro" id="IPR026755">
    <property type="entry name" value="Fam221a/b"/>
</dbReference>
<dbReference type="EMBL" id="LR785035">
    <property type="protein sequence ID" value="CAB3244455.1"/>
    <property type="molecule type" value="mRNA"/>
</dbReference>
<evidence type="ECO:0000256" key="1">
    <source>
        <dbReference type="ARBA" id="ARBA00011026"/>
    </source>
</evidence>
<gene>
    <name evidence="3" type="primary">Fam221a</name>
</gene>
<name>A0A6F9DBU6_9ASCI</name>
<dbReference type="Pfam" id="PF14753">
    <property type="entry name" value="FAM221"/>
    <property type="match status" value="1"/>
</dbReference>
<evidence type="ECO:0000256" key="2">
    <source>
        <dbReference type="ARBA" id="ARBA00039630"/>
    </source>
</evidence>
<dbReference type="AlphaFoldDB" id="A0A6F9DBU6"/>
<organism evidence="3">
    <name type="scientific">Phallusia mammillata</name>
    <dbReference type="NCBI Taxonomy" id="59560"/>
    <lineage>
        <taxon>Eukaryota</taxon>
        <taxon>Metazoa</taxon>
        <taxon>Chordata</taxon>
        <taxon>Tunicata</taxon>
        <taxon>Ascidiacea</taxon>
        <taxon>Phlebobranchia</taxon>
        <taxon>Ascidiidae</taxon>
        <taxon>Phallusia</taxon>
    </lineage>
</organism>
<protein>
    <recommendedName>
        <fullName evidence="2">Protein FAM221A</fullName>
    </recommendedName>
</protein>